<reference evidence="2" key="2">
    <citation type="submission" date="2020-11" db="EMBL/GenBank/DDBJ databases">
        <authorList>
            <person name="McCartney M.A."/>
            <person name="Auch B."/>
            <person name="Kono T."/>
            <person name="Mallez S."/>
            <person name="Becker A."/>
            <person name="Gohl D.M."/>
            <person name="Silverstein K.A.T."/>
            <person name="Koren S."/>
            <person name="Bechman K.B."/>
            <person name="Herman A."/>
            <person name="Abrahante J.E."/>
            <person name="Garbe J."/>
        </authorList>
    </citation>
    <scope>NUCLEOTIDE SEQUENCE</scope>
    <source>
        <strain evidence="2">Duluth1</strain>
        <tissue evidence="2">Whole animal</tissue>
    </source>
</reference>
<dbReference type="EMBL" id="JAIWYP010000012">
    <property type="protein sequence ID" value="KAH3723429.1"/>
    <property type="molecule type" value="Genomic_DNA"/>
</dbReference>
<feature type="region of interest" description="Disordered" evidence="1">
    <location>
        <begin position="37"/>
        <end position="77"/>
    </location>
</feature>
<sequence>MKSERTDGGLETEKISVSRLLSPQSFQWASSQSIDMSMPDFSSSSDSKHSSGSKSEDQKPNMLSEKPRGDSPTVSSTVIASHQDFSWSPLSQPYLHPSTGVAPVGFGFRYTMRTDVNMSMYLHAQRPLVEQTYEAAAKLLFMPVK</sequence>
<evidence type="ECO:0000256" key="1">
    <source>
        <dbReference type="SAM" id="MobiDB-lite"/>
    </source>
</evidence>
<organism evidence="2 3">
    <name type="scientific">Dreissena polymorpha</name>
    <name type="common">Zebra mussel</name>
    <name type="synonym">Mytilus polymorpha</name>
    <dbReference type="NCBI Taxonomy" id="45954"/>
    <lineage>
        <taxon>Eukaryota</taxon>
        <taxon>Metazoa</taxon>
        <taxon>Spiralia</taxon>
        <taxon>Lophotrochozoa</taxon>
        <taxon>Mollusca</taxon>
        <taxon>Bivalvia</taxon>
        <taxon>Autobranchia</taxon>
        <taxon>Heteroconchia</taxon>
        <taxon>Euheterodonta</taxon>
        <taxon>Imparidentia</taxon>
        <taxon>Neoheterodontei</taxon>
        <taxon>Myida</taxon>
        <taxon>Dreissenoidea</taxon>
        <taxon>Dreissenidae</taxon>
        <taxon>Dreissena</taxon>
    </lineage>
</organism>
<feature type="compositionally biased region" description="Basic and acidic residues" evidence="1">
    <location>
        <begin position="46"/>
        <end position="69"/>
    </location>
</feature>
<protein>
    <submittedName>
        <fullName evidence="2">Uncharacterized protein</fullName>
    </submittedName>
</protein>
<evidence type="ECO:0000313" key="3">
    <source>
        <dbReference type="Proteomes" id="UP000828390"/>
    </source>
</evidence>
<keyword evidence="3" id="KW-1185">Reference proteome</keyword>
<accession>A0A9D4HL35</accession>
<proteinExistence type="predicted"/>
<gene>
    <name evidence="2" type="ORF">DPMN_049217</name>
</gene>
<reference evidence="2" key="1">
    <citation type="journal article" date="2019" name="bioRxiv">
        <title>The Genome of the Zebra Mussel, Dreissena polymorpha: A Resource for Invasive Species Research.</title>
        <authorList>
            <person name="McCartney M.A."/>
            <person name="Auch B."/>
            <person name="Kono T."/>
            <person name="Mallez S."/>
            <person name="Zhang Y."/>
            <person name="Obille A."/>
            <person name="Becker A."/>
            <person name="Abrahante J.E."/>
            <person name="Garbe J."/>
            <person name="Badalamenti J.P."/>
            <person name="Herman A."/>
            <person name="Mangelson H."/>
            <person name="Liachko I."/>
            <person name="Sullivan S."/>
            <person name="Sone E.D."/>
            <person name="Koren S."/>
            <person name="Silverstein K.A.T."/>
            <person name="Beckman K.B."/>
            <person name="Gohl D.M."/>
        </authorList>
    </citation>
    <scope>NUCLEOTIDE SEQUENCE</scope>
    <source>
        <strain evidence="2">Duluth1</strain>
        <tissue evidence="2">Whole animal</tissue>
    </source>
</reference>
<name>A0A9D4HL35_DREPO</name>
<comment type="caution">
    <text evidence="2">The sequence shown here is derived from an EMBL/GenBank/DDBJ whole genome shotgun (WGS) entry which is preliminary data.</text>
</comment>
<evidence type="ECO:0000313" key="2">
    <source>
        <dbReference type="EMBL" id="KAH3723429.1"/>
    </source>
</evidence>
<dbReference type="Proteomes" id="UP000828390">
    <property type="component" value="Unassembled WGS sequence"/>
</dbReference>
<dbReference type="AlphaFoldDB" id="A0A9D4HL35"/>